<sequence length="88" mass="9859">MERNHLTCPLISFGEGWDGKQLTAVSHRELRTEAVRFGQARAAAARILMDSEARRRIPRAPDPEDAAGGMSRDIYAEKETRAKGKHEI</sequence>
<proteinExistence type="predicted"/>
<organism evidence="2 3">
    <name type="scientific">Oryzias melastigma</name>
    <name type="common">Marine medaka</name>
    <dbReference type="NCBI Taxonomy" id="30732"/>
    <lineage>
        <taxon>Eukaryota</taxon>
        <taxon>Metazoa</taxon>
        <taxon>Chordata</taxon>
        <taxon>Craniata</taxon>
        <taxon>Vertebrata</taxon>
        <taxon>Euteleostomi</taxon>
        <taxon>Actinopterygii</taxon>
        <taxon>Neopterygii</taxon>
        <taxon>Teleostei</taxon>
        <taxon>Neoteleostei</taxon>
        <taxon>Acanthomorphata</taxon>
        <taxon>Ovalentaria</taxon>
        <taxon>Atherinomorphae</taxon>
        <taxon>Beloniformes</taxon>
        <taxon>Adrianichthyidae</taxon>
        <taxon>Oryziinae</taxon>
        <taxon>Oryzias</taxon>
    </lineage>
</organism>
<feature type="compositionally biased region" description="Basic and acidic residues" evidence="1">
    <location>
        <begin position="74"/>
        <end position="88"/>
    </location>
</feature>
<dbReference type="Proteomes" id="UP000646548">
    <property type="component" value="Unassembled WGS sequence"/>
</dbReference>
<gene>
    <name evidence="2" type="ORF">FQA47_014746</name>
</gene>
<dbReference type="AlphaFoldDB" id="A0A834F3T2"/>
<evidence type="ECO:0000256" key="1">
    <source>
        <dbReference type="SAM" id="MobiDB-lite"/>
    </source>
</evidence>
<comment type="caution">
    <text evidence="2">The sequence shown here is derived from an EMBL/GenBank/DDBJ whole genome shotgun (WGS) entry which is preliminary data.</text>
</comment>
<name>A0A834F3T2_ORYME</name>
<feature type="region of interest" description="Disordered" evidence="1">
    <location>
        <begin position="56"/>
        <end position="88"/>
    </location>
</feature>
<dbReference type="EMBL" id="WKFB01000569">
    <property type="protein sequence ID" value="KAF6719746.1"/>
    <property type="molecule type" value="Genomic_DNA"/>
</dbReference>
<evidence type="ECO:0000313" key="2">
    <source>
        <dbReference type="EMBL" id="KAF6719746.1"/>
    </source>
</evidence>
<accession>A0A834F3T2</accession>
<reference evidence="2" key="1">
    <citation type="journal article" name="BMC Genomics">
        <title>Long-read sequencing and de novo genome assembly of marine medaka (Oryzias melastigma).</title>
        <authorList>
            <person name="Liang P."/>
            <person name="Saqib H.S.A."/>
            <person name="Ni X."/>
            <person name="Shen Y."/>
        </authorList>
    </citation>
    <scope>NUCLEOTIDE SEQUENCE</scope>
    <source>
        <strain evidence="2">Bigg-433</strain>
    </source>
</reference>
<evidence type="ECO:0000313" key="3">
    <source>
        <dbReference type="Proteomes" id="UP000646548"/>
    </source>
</evidence>
<protein>
    <submittedName>
        <fullName evidence="2">Uncharacterized protein</fullName>
    </submittedName>
</protein>